<keyword evidence="1" id="KW-0997">Cell inner membrane</keyword>
<dbReference type="Proteomes" id="UP000008963">
    <property type="component" value="Chromosome"/>
</dbReference>
<comment type="similarity">
    <text evidence="1">Belongs to the UPF0161 family.</text>
</comment>
<dbReference type="PANTHER" id="PTHR33383">
    <property type="entry name" value="MEMBRANE PROTEIN INSERTION EFFICIENCY FACTOR-RELATED"/>
    <property type="match status" value="1"/>
</dbReference>
<gene>
    <name evidence="2" type="ordered locus">BMS_2611</name>
</gene>
<keyword evidence="3" id="KW-1185">Reference proteome</keyword>
<dbReference type="HAMAP" id="MF_00386">
    <property type="entry name" value="UPF0161_YidD"/>
    <property type="match status" value="1"/>
</dbReference>
<dbReference type="HOGENOM" id="CLU_144811_6_0_7"/>
<dbReference type="SMART" id="SM01234">
    <property type="entry name" value="Haemolytic"/>
    <property type="match status" value="1"/>
</dbReference>
<sequence length="71" mass="8255">MRKLLIFIIKIYQVAISPLFGSKCRFHPTCSHYTQEALATLPLYKAFYLSSKRILKCHPFHRGGYDPVPKN</sequence>
<dbReference type="PATRIC" id="fig|862908.3.peg.2494"/>
<dbReference type="GO" id="GO:0005886">
    <property type="term" value="C:plasma membrane"/>
    <property type="evidence" value="ECO:0007669"/>
    <property type="project" value="UniProtKB-SubCell"/>
</dbReference>
<keyword evidence="1" id="KW-0472">Membrane</keyword>
<name>E1X652_HALMS</name>
<dbReference type="eggNOG" id="COG0759">
    <property type="taxonomic scope" value="Bacteria"/>
</dbReference>
<dbReference type="Pfam" id="PF01809">
    <property type="entry name" value="YidD"/>
    <property type="match status" value="1"/>
</dbReference>
<dbReference type="InterPro" id="IPR002696">
    <property type="entry name" value="Membr_insert_effic_factor_YidD"/>
</dbReference>
<dbReference type="NCBIfam" id="TIGR00278">
    <property type="entry name" value="membrane protein insertion efficiency factor YidD"/>
    <property type="match status" value="1"/>
</dbReference>
<dbReference type="PANTHER" id="PTHR33383:SF1">
    <property type="entry name" value="MEMBRANE PROTEIN INSERTION EFFICIENCY FACTOR-RELATED"/>
    <property type="match status" value="1"/>
</dbReference>
<comment type="subcellular location">
    <subcellularLocation>
        <location evidence="1">Cell inner membrane</location>
        <topology evidence="1">Peripheral membrane protein</topology>
        <orientation evidence="1">Cytoplasmic side</orientation>
    </subcellularLocation>
</comment>
<keyword evidence="1" id="KW-1003">Cell membrane</keyword>
<accession>E1X652</accession>
<proteinExistence type="inferred from homology"/>
<reference evidence="3" key="1">
    <citation type="journal article" date="2013" name="ISME J.">
        <title>A small predatory core genome in the divergent marine Bacteriovorax marinus SJ and the terrestrial Bdellovibrio bacteriovorus.</title>
        <authorList>
            <person name="Crossman L.C."/>
            <person name="Chen H."/>
            <person name="Cerdeno-Tarraga A.M."/>
            <person name="Brooks K."/>
            <person name="Quail M.A."/>
            <person name="Pineiro S.A."/>
            <person name="Hobley L."/>
            <person name="Sockett R.E."/>
            <person name="Bentley S.D."/>
            <person name="Parkhill J."/>
            <person name="Williams H.N."/>
            <person name="Stine O.C."/>
        </authorList>
    </citation>
    <scope>NUCLEOTIDE SEQUENCE [LARGE SCALE GENOMIC DNA]</scope>
    <source>
        <strain evidence="3">ATCC BAA-682 / DSM 15412 / SJ</strain>
    </source>
</reference>
<evidence type="ECO:0000313" key="2">
    <source>
        <dbReference type="EMBL" id="CBW27396.1"/>
    </source>
</evidence>
<organism evidence="2 3">
    <name type="scientific">Halobacteriovorax marinus (strain ATCC BAA-682 / DSM 15412 / SJ)</name>
    <name type="common">Bacteriovorax marinus</name>
    <dbReference type="NCBI Taxonomy" id="862908"/>
    <lineage>
        <taxon>Bacteria</taxon>
        <taxon>Pseudomonadati</taxon>
        <taxon>Bdellovibrionota</taxon>
        <taxon>Bacteriovoracia</taxon>
        <taxon>Bacteriovoracales</taxon>
        <taxon>Halobacteriovoraceae</taxon>
        <taxon>Halobacteriovorax</taxon>
    </lineage>
</organism>
<dbReference type="KEGG" id="bmx:BMS_2611"/>
<evidence type="ECO:0000313" key="3">
    <source>
        <dbReference type="Proteomes" id="UP000008963"/>
    </source>
</evidence>
<comment type="function">
    <text evidence="1">Could be involved in insertion of integral membrane proteins into the membrane.</text>
</comment>
<dbReference type="OrthoDB" id="5295935at2"/>
<dbReference type="RefSeq" id="WP_014245172.1">
    <property type="nucleotide sequence ID" value="NC_016620.1"/>
</dbReference>
<evidence type="ECO:0000256" key="1">
    <source>
        <dbReference type="HAMAP-Rule" id="MF_00386"/>
    </source>
</evidence>
<dbReference type="STRING" id="862908.BMS_2611"/>
<protein>
    <recommendedName>
        <fullName evidence="1">Putative membrane protein insertion efficiency factor</fullName>
    </recommendedName>
</protein>
<dbReference type="EMBL" id="FQ312005">
    <property type="protein sequence ID" value="CBW27396.1"/>
    <property type="molecule type" value="Genomic_DNA"/>
</dbReference>
<dbReference type="AlphaFoldDB" id="E1X652"/>